<dbReference type="PANTHER" id="PTHR30203">
    <property type="entry name" value="OUTER MEMBRANE CATION EFFLUX PROTEIN"/>
    <property type="match status" value="1"/>
</dbReference>
<dbReference type="InterPro" id="IPR010131">
    <property type="entry name" value="MdtP/NodT-like"/>
</dbReference>
<dbReference type="OrthoDB" id="5607838at2"/>
<gene>
    <name evidence="2" type="ORF">WM2015_1675</name>
</gene>
<evidence type="ECO:0000256" key="1">
    <source>
        <dbReference type="ARBA" id="ARBA00007613"/>
    </source>
</evidence>
<dbReference type="RefSeq" id="WP_049725635.1">
    <property type="nucleotide sequence ID" value="NZ_CP012154.1"/>
</dbReference>
<reference evidence="2 3" key="1">
    <citation type="submission" date="2015-07" db="EMBL/GenBank/DDBJ databases">
        <authorList>
            <person name="Noorani M."/>
        </authorList>
    </citation>
    <scope>NUCLEOTIDE SEQUENCE [LARGE SCALE GENOMIC DNA]</scope>
    <source>
        <strain evidence="2 3">KCTC 42284</strain>
    </source>
</reference>
<dbReference type="Pfam" id="PF02321">
    <property type="entry name" value="OEP"/>
    <property type="match status" value="1"/>
</dbReference>
<name>A0A0K0XWJ8_9GAMM</name>
<dbReference type="GO" id="GO:0015562">
    <property type="term" value="F:efflux transmembrane transporter activity"/>
    <property type="evidence" value="ECO:0007669"/>
    <property type="project" value="InterPro"/>
</dbReference>
<sequence length="419" mass="48107">MASTFQSCRVLLALLGLWAASPSPALDLHQATELALQRDAALPAMAAERRALEELAVADAALPDPELLFGARGVPVDDPLDADMMTQYQLGLRQRLPNAEARRLAGERRLGQADLQVHAERLRRLEVRREVQQAWLEWTASRLRIDRLDEAARLLEEWVELTESRYRIGSGRQRDVDLARLELARLEQRRLEALASQARAATRLQRWTGRGPQAQAPASWPEWPALDALEALIDASEMHPRMELRRARIEIGHIEQAQARADYRPDWMIEAGYAHTRGRDPMTQRRQSDKFFAMVSVSLPLFTDSRQDRRLAAARERSREQSERLSLETQIVEGELRTEHAQFEHQRDVARLIEERILPQAHQTLESTLSAYRNDRASFDELIRAQLELLEREIDLIGARHAWQAARSELAYWTSEDLQ</sequence>
<dbReference type="EMBL" id="CP012154">
    <property type="protein sequence ID" value="AKS42045.1"/>
    <property type="molecule type" value="Genomic_DNA"/>
</dbReference>
<protein>
    <submittedName>
        <fullName evidence="2">Uncharacterized protein</fullName>
    </submittedName>
</protein>
<comment type="similarity">
    <text evidence="1">Belongs to the outer membrane factor (OMF) (TC 1.B.17) family.</text>
</comment>
<keyword evidence="3" id="KW-1185">Reference proteome</keyword>
<dbReference type="Gene3D" id="1.20.1600.10">
    <property type="entry name" value="Outer membrane efflux proteins (OEP)"/>
    <property type="match status" value="1"/>
</dbReference>
<dbReference type="KEGG" id="wma:WM2015_1675"/>
<dbReference type="SUPFAM" id="SSF56954">
    <property type="entry name" value="Outer membrane efflux proteins (OEP)"/>
    <property type="match status" value="1"/>
</dbReference>
<dbReference type="PANTHER" id="PTHR30203:SF24">
    <property type="entry name" value="BLR4935 PROTEIN"/>
    <property type="match status" value="1"/>
</dbReference>
<organism evidence="2 3">
    <name type="scientific">Wenzhouxiangella marina</name>
    <dbReference type="NCBI Taxonomy" id="1579979"/>
    <lineage>
        <taxon>Bacteria</taxon>
        <taxon>Pseudomonadati</taxon>
        <taxon>Pseudomonadota</taxon>
        <taxon>Gammaproteobacteria</taxon>
        <taxon>Chromatiales</taxon>
        <taxon>Wenzhouxiangellaceae</taxon>
        <taxon>Wenzhouxiangella</taxon>
    </lineage>
</organism>
<dbReference type="AlphaFoldDB" id="A0A0K0XWJ8"/>
<evidence type="ECO:0000313" key="2">
    <source>
        <dbReference type="EMBL" id="AKS42045.1"/>
    </source>
</evidence>
<dbReference type="InterPro" id="IPR003423">
    <property type="entry name" value="OMP_efflux"/>
</dbReference>
<accession>A0A0K0XWJ8</accession>
<dbReference type="Proteomes" id="UP000066624">
    <property type="component" value="Chromosome"/>
</dbReference>
<proteinExistence type="inferred from homology"/>
<dbReference type="STRING" id="1579979.WM2015_1675"/>
<evidence type="ECO:0000313" key="3">
    <source>
        <dbReference type="Proteomes" id="UP000066624"/>
    </source>
</evidence>